<dbReference type="Proteomes" id="UP001218364">
    <property type="component" value="Unassembled WGS sequence"/>
</dbReference>
<evidence type="ECO:0000256" key="3">
    <source>
        <dbReference type="ARBA" id="ARBA00022989"/>
    </source>
</evidence>
<dbReference type="RefSeq" id="WP_274830421.1">
    <property type="nucleotide sequence ID" value="NZ_JARCJE010000004.1"/>
</dbReference>
<dbReference type="AlphaFoldDB" id="A0ABD4XDI7"/>
<evidence type="ECO:0000256" key="1">
    <source>
        <dbReference type="ARBA" id="ARBA00004141"/>
    </source>
</evidence>
<feature type="transmembrane region" description="Helical" evidence="5">
    <location>
        <begin position="118"/>
        <end position="136"/>
    </location>
</feature>
<comment type="caution">
    <text evidence="7">The sequence shown here is derived from an EMBL/GenBank/DDBJ whole genome shotgun (WGS) entry which is preliminary data.</text>
</comment>
<keyword evidence="2 5" id="KW-0812">Transmembrane</keyword>
<feature type="domain" description="NnrU" evidence="6">
    <location>
        <begin position="10"/>
        <end position="227"/>
    </location>
</feature>
<dbReference type="InterPro" id="IPR009915">
    <property type="entry name" value="NnrU_dom"/>
</dbReference>
<comment type="subcellular location">
    <subcellularLocation>
        <location evidence="1">Membrane</location>
        <topology evidence="1">Multi-pass membrane protein</topology>
    </subcellularLocation>
</comment>
<organism evidence="7 8">
    <name type="scientific">Phaeobacter gallaeciensis</name>
    <dbReference type="NCBI Taxonomy" id="60890"/>
    <lineage>
        <taxon>Bacteria</taxon>
        <taxon>Pseudomonadati</taxon>
        <taxon>Pseudomonadota</taxon>
        <taxon>Alphaproteobacteria</taxon>
        <taxon>Rhodobacterales</taxon>
        <taxon>Roseobacteraceae</taxon>
        <taxon>Phaeobacter</taxon>
    </lineage>
</organism>
<sequence>MTDWTEYGFALGVFVASHFLPRVGGLRERLIRAFGRRVYFSAYGLLSLALLVWVIVAAGRAPYVELWPQMLWSRWVPNVLMPLSVVLVTCGSGLSNPFTLGGKRKAIFDTANPGFASITRHPLFVALALWAGAHLVPNGDLAHVILFGSFTVMALAAIPAFDARARRELGPQAASFFAATSILSLMSLADRSWLAVNGRALVMRAALGLILWVAALHLHSLVIGVSPFPL</sequence>
<reference evidence="7 8" key="1">
    <citation type="submission" date="2023-02" db="EMBL/GenBank/DDBJ databases">
        <title>Population genomics of bacteria associated with diatom.</title>
        <authorList>
            <person name="Xie J."/>
            <person name="Wang H."/>
        </authorList>
    </citation>
    <scope>NUCLEOTIDE SEQUENCE [LARGE SCALE GENOMIC DNA]</scope>
    <source>
        <strain evidence="7 8">PT47_8</strain>
    </source>
</reference>
<proteinExistence type="predicted"/>
<dbReference type="GO" id="GO:0016020">
    <property type="term" value="C:membrane"/>
    <property type="evidence" value="ECO:0007669"/>
    <property type="project" value="UniProtKB-SubCell"/>
</dbReference>
<accession>A0ABD4XDI7</accession>
<feature type="transmembrane region" description="Helical" evidence="5">
    <location>
        <begin position="38"/>
        <end position="59"/>
    </location>
</feature>
<feature type="transmembrane region" description="Helical" evidence="5">
    <location>
        <begin position="79"/>
        <end position="98"/>
    </location>
</feature>
<evidence type="ECO:0000313" key="7">
    <source>
        <dbReference type="EMBL" id="MDE4167401.1"/>
    </source>
</evidence>
<gene>
    <name evidence="7" type="ORF">PXK24_17015</name>
</gene>
<feature type="transmembrane region" description="Helical" evidence="5">
    <location>
        <begin position="6"/>
        <end position="26"/>
    </location>
</feature>
<protein>
    <submittedName>
        <fullName evidence="7">NnrU family protein</fullName>
    </submittedName>
</protein>
<evidence type="ECO:0000256" key="2">
    <source>
        <dbReference type="ARBA" id="ARBA00022692"/>
    </source>
</evidence>
<feature type="transmembrane region" description="Helical" evidence="5">
    <location>
        <begin position="201"/>
        <end position="225"/>
    </location>
</feature>
<evidence type="ECO:0000256" key="4">
    <source>
        <dbReference type="ARBA" id="ARBA00023136"/>
    </source>
</evidence>
<dbReference type="EMBL" id="JARCJK010000010">
    <property type="protein sequence ID" value="MDE4167401.1"/>
    <property type="molecule type" value="Genomic_DNA"/>
</dbReference>
<keyword evidence="3 5" id="KW-1133">Transmembrane helix</keyword>
<dbReference type="Pfam" id="PF07298">
    <property type="entry name" value="NnrU"/>
    <property type="match status" value="1"/>
</dbReference>
<evidence type="ECO:0000259" key="6">
    <source>
        <dbReference type="Pfam" id="PF07298"/>
    </source>
</evidence>
<evidence type="ECO:0000313" key="8">
    <source>
        <dbReference type="Proteomes" id="UP001218364"/>
    </source>
</evidence>
<feature type="transmembrane region" description="Helical" evidence="5">
    <location>
        <begin position="142"/>
        <end position="161"/>
    </location>
</feature>
<evidence type="ECO:0000256" key="5">
    <source>
        <dbReference type="SAM" id="Phobius"/>
    </source>
</evidence>
<keyword evidence="4 5" id="KW-0472">Membrane</keyword>
<name>A0ABD4XDI7_9RHOB</name>